<dbReference type="EMBL" id="CAEKDK010000007">
    <property type="protein sequence ID" value="CAB4286189.1"/>
    <property type="molecule type" value="Genomic_DNA"/>
</dbReference>
<gene>
    <name evidence="1" type="ORF">CURHAP_LOCUS18716</name>
    <name evidence="2" type="ORF">CURHAP_LOCUS43003</name>
    <name evidence="3" type="ORF">ORAREDHAP_LOCUS18693</name>
</gene>
<dbReference type="AlphaFoldDB" id="A0A6J5U709"/>
<evidence type="ECO:0000313" key="4">
    <source>
        <dbReference type="Proteomes" id="UP000507222"/>
    </source>
</evidence>
<dbReference type="Proteomes" id="UP000507245">
    <property type="component" value="Unassembled WGS sequence"/>
</dbReference>
<dbReference type="Proteomes" id="UP000507222">
    <property type="component" value="Unassembled WGS sequence"/>
</dbReference>
<organism evidence="1 4">
    <name type="scientific">Prunus armeniaca</name>
    <name type="common">Apricot</name>
    <name type="synonym">Armeniaca vulgaris</name>
    <dbReference type="NCBI Taxonomy" id="36596"/>
    <lineage>
        <taxon>Eukaryota</taxon>
        <taxon>Viridiplantae</taxon>
        <taxon>Streptophyta</taxon>
        <taxon>Embryophyta</taxon>
        <taxon>Tracheophyta</taxon>
        <taxon>Spermatophyta</taxon>
        <taxon>Magnoliopsida</taxon>
        <taxon>eudicotyledons</taxon>
        <taxon>Gunneridae</taxon>
        <taxon>Pentapetalae</taxon>
        <taxon>rosids</taxon>
        <taxon>fabids</taxon>
        <taxon>Rosales</taxon>
        <taxon>Rosaceae</taxon>
        <taxon>Amygdaloideae</taxon>
        <taxon>Amygdaleae</taxon>
        <taxon>Prunus</taxon>
    </lineage>
</organism>
<dbReference type="EMBL" id="CAEKKB010000003">
    <property type="protein sequence ID" value="CAB4302811.1"/>
    <property type="molecule type" value="Genomic_DNA"/>
</dbReference>
<accession>A0A6J5U709</accession>
<proteinExistence type="predicted"/>
<reference evidence="1 4" key="2">
    <citation type="submission" date="2020-05" db="EMBL/GenBank/DDBJ databases">
        <authorList>
            <person name="Campoy J."/>
            <person name="Schneeberger K."/>
            <person name="Spophaly S."/>
        </authorList>
    </citation>
    <scope>NUCLEOTIDE SEQUENCE [LARGE SCALE GENOMIC DNA]</scope>
    <source>
        <strain evidence="1">PruArmRojPasFocal</strain>
    </source>
</reference>
<evidence type="ECO:0000313" key="5">
    <source>
        <dbReference type="Proteomes" id="UP000507245"/>
    </source>
</evidence>
<keyword evidence="5" id="KW-1185">Reference proteome</keyword>
<dbReference type="EMBL" id="CAEKDK010000003">
    <property type="protein sequence ID" value="CAB4272166.1"/>
    <property type="molecule type" value="Genomic_DNA"/>
</dbReference>
<name>A0A6J5U709_PRUAR</name>
<evidence type="ECO:0000313" key="2">
    <source>
        <dbReference type="EMBL" id="CAB4286189.1"/>
    </source>
</evidence>
<evidence type="ECO:0000313" key="1">
    <source>
        <dbReference type="EMBL" id="CAB4272166.1"/>
    </source>
</evidence>
<evidence type="ECO:0000313" key="3">
    <source>
        <dbReference type="EMBL" id="CAB4302811.1"/>
    </source>
</evidence>
<reference evidence="5" key="1">
    <citation type="journal article" date="2020" name="Genome Biol.">
        <title>Gamete binning: chromosome-level and haplotype-resolved genome assembly enabled by high-throughput single-cell sequencing of gamete genomes.</title>
        <authorList>
            <person name="Campoy J.A."/>
            <person name="Sun H."/>
            <person name="Goel M."/>
            <person name="Jiao W.-B."/>
            <person name="Folz-Donahue K."/>
            <person name="Wang N."/>
            <person name="Rubio M."/>
            <person name="Liu C."/>
            <person name="Kukat C."/>
            <person name="Ruiz D."/>
            <person name="Huettel B."/>
            <person name="Schneeberger K."/>
        </authorList>
    </citation>
    <scope>NUCLEOTIDE SEQUENCE [LARGE SCALE GENOMIC DNA]</scope>
    <source>
        <strain evidence="5">cv. Rojo Pasion</strain>
    </source>
</reference>
<sequence>MLLRTPHIPTAKKGIASGNQQIYSPGGLGWNAVLGRSITPGGGVPREAFRDIGRTPGGRTTVGGVREADRKIVEFRRIGHDK</sequence>
<protein>
    <submittedName>
        <fullName evidence="1">Uncharacterized protein</fullName>
    </submittedName>
</protein>